<name>A0A2M9XI60_9LEPT</name>
<dbReference type="PANTHER" id="PTHR35813:SF1">
    <property type="entry name" value="INNER MEMBRANE PROTEIN YBAN"/>
    <property type="match status" value="1"/>
</dbReference>
<keyword evidence="1" id="KW-0472">Membrane</keyword>
<comment type="caution">
    <text evidence="2">The sequence shown here is derived from an EMBL/GenBank/DDBJ whole genome shotgun (WGS) entry which is preliminary data.</text>
</comment>
<feature type="transmembrane region" description="Helical" evidence="1">
    <location>
        <begin position="21"/>
        <end position="42"/>
    </location>
</feature>
<evidence type="ECO:0000313" key="2">
    <source>
        <dbReference type="EMBL" id="PJZ27371.1"/>
    </source>
</evidence>
<dbReference type="PIRSF" id="PIRSF016789">
    <property type="entry name" value="DUF454"/>
    <property type="match status" value="1"/>
</dbReference>
<gene>
    <name evidence="2" type="ORF">CH357_02125</name>
</gene>
<protein>
    <recommendedName>
        <fullName evidence="4">DUF454 domain-containing protein</fullName>
    </recommendedName>
</protein>
<keyword evidence="1" id="KW-0812">Transmembrane</keyword>
<dbReference type="AlphaFoldDB" id="A0A2M9XI60"/>
<evidence type="ECO:0008006" key="4">
    <source>
        <dbReference type="Google" id="ProtNLM"/>
    </source>
</evidence>
<dbReference type="RefSeq" id="WP_100705112.1">
    <property type="nucleotide sequence ID" value="NZ_NPDL01000004.1"/>
</dbReference>
<dbReference type="OrthoDB" id="345900at2"/>
<feature type="transmembrane region" description="Helical" evidence="1">
    <location>
        <begin position="112"/>
        <end position="130"/>
    </location>
</feature>
<reference evidence="2 3" key="1">
    <citation type="submission" date="2017-07" db="EMBL/GenBank/DDBJ databases">
        <title>Leptospira spp. isolated from tropical soils.</title>
        <authorList>
            <person name="Thibeaux R."/>
            <person name="Iraola G."/>
            <person name="Ferres I."/>
            <person name="Bierque E."/>
            <person name="Girault D."/>
            <person name="Soupe-Gilbert M.-E."/>
            <person name="Picardeau M."/>
            <person name="Goarant C."/>
        </authorList>
    </citation>
    <scope>NUCLEOTIDE SEQUENCE [LARGE SCALE GENOMIC DNA]</scope>
    <source>
        <strain evidence="2 3">MCA1-C-A1</strain>
    </source>
</reference>
<dbReference type="EMBL" id="NPDN01000001">
    <property type="protein sequence ID" value="PJZ27371.1"/>
    <property type="molecule type" value="Genomic_DNA"/>
</dbReference>
<keyword evidence="1" id="KW-1133">Transmembrane helix</keyword>
<evidence type="ECO:0000256" key="1">
    <source>
        <dbReference type="SAM" id="Phobius"/>
    </source>
</evidence>
<keyword evidence="3" id="KW-1185">Reference proteome</keyword>
<sequence length="141" mass="16162">MAEQKDYSHEVKLHRYGFVRYLLIIIGTISLILGIIGIFTPVLPTTPFLLLTAACYARASQKFYNWLMNNKYFGSFIRDWRIHKAIPLKAKIISVSTIVITMTISAIFAPIIYVRIGMAIIGICVIFYILRFPTKKEEIAE</sequence>
<dbReference type="InterPro" id="IPR007401">
    <property type="entry name" value="DUF454"/>
</dbReference>
<organism evidence="2 3">
    <name type="scientific">Leptospira hartskeerlii</name>
    <dbReference type="NCBI Taxonomy" id="2023177"/>
    <lineage>
        <taxon>Bacteria</taxon>
        <taxon>Pseudomonadati</taxon>
        <taxon>Spirochaetota</taxon>
        <taxon>Spirochaetia</taxon>
        <taxon>Leptospirales</taxon>
        <taxon>Leptospiraceae</taxon>
        <taxon>Leptospira</taxon>
    </lineage>
</organism>
<accession>A0A2M9XI60</accession>
<dbReference type="Proteomes" id="UP000232196">
    <property type="component" value="Unassembled WGS sequence"/>
</dbReference>
<evidence type="ECO:0000313" key="3">
    <source>
        <dbReference type="Proteomes" id="UP000232196"/>
    </source>
</evidence>
<dbReference type="PANTHER" id="PTHR35813">
    <property type="entry name" value="INNER MEMBRANE PROTEIN YBAN"/>
    <property type="match status" value="1"/>
</dbReference>
<dbReference type="Pfam" id="PF04304">
    <property type="entry name" value="DUF454"/>
    <property type="match status" value="1"/>
</dbReference>
<dbReference type="GO" id="GO:0005886">
    <property type="term" value="C:plasma membrane"/>
    <property type="evidence" value="ECO:0007669"/>
    <property type="project" value="TreeGrafter"/>
</dbReference>
<proteinExistence type="predicted"/>